<keyword evidence="5" id="KW-0653">Protein transport</keyword>
<feature type="region of interest" description="Disordered" evidence="7">
    <location>
        <begin position="713"/>
        <end position="734"/>
    </location>
</feature>
<dbReference type="SMART" id="SM00222">
    <property type="entry name" value="Sec7"/>
    <property type="match status" value="1"/>
</dbReference>
<protein>
    <submittedName>
        <fullName evidence="9">Brefeldin A-inhibited guanine nucleotide-exchange 2-like</fullName>
    </submittedName>
</protein>
<dbReference type="GO" id="GO:0032012">
    <property type="term" value="P:regulation of ARF protein signal transduction"/>
    <property type="evidence" value="ECO:0007669"/>
    <property type="project" value="InterPro"/>
</dbReference>
<dbReference type="GO" id="GO:0005829">
    <property type="term" value="C:cytosol"/>
    <property type="evidence" value="ECO:0007669"/>
    <property type="project" value="UniProtKB-SubCell"/>
</dbReference>
<dbReference type="InterPro" id="IPR046455">
    <property type="entry name" value="Sec7/BIG1-like_C"/>
</dbReference>
<feature type="region of interest" description="Disordered" evidence="7">
    <location>
        <begin position="2001"/>
        <end position="2027"/>
    </location>
</feature>
<sequence length="2203" mass="226944">MGTREPSAVSLEKFVLNSLSSIAQETSGRGQAQREVRDGAIKLLEELGVADFGKPGSRLSVPFPPDVTAQLLGVLRGALALGNPRLAEPALSCMHKLVAYAYLQGETGASGRMDDDTNIVAQVVALTAKCGESSVAATQLQVVKALLTYVTAEHFLAHGDCLMQGVRTVFNVAIGAESADIRNTARSALLQMVNTVLKRVGQQIMSPNGTPLPSPAPSMFRAMRSGGGSSGDVINTAASAALGAVSSDRLAGMGGSSVGVPSAGSSLHGPTSEAGSAAAALAAAEAFLAAQPPSPVQPLSPDESGQLMEAITMEMDVHPPAGGSEPSGSSAVPADLSPLVLPPGTAASPTQPADAAPATGIAEAADAAAVAADIAELQAALPRIHTSPPTPLAADAARARAADEASAEQFVAAAVEADARTAQLASLAEQSDLRGLERALDSLPQAEPSSASVAHHRLARQDTPPDPRRALMRDRRAAAWRMLTPVEKDALIVLTAMCKMAARETGFGAVESYMHQGKLLALDLLVRVLTNPMHDWSHMRPEFAAELRHPLCLVLLRNCASPYDQALTAAVRLFEAVLSAQKLRAGLKAELGALYPLLLLKPIETPAPDSAHAVAMAAEGLLHVCSHPQVLVDLFVNYDCSLQAANLYERTVKAIRLLLSLEEPHPLFPPLVVQKLKDTAFKALLAAIKSLDTWAGPIKSAAAAVALDSDGTAGAGGAGGEGGSEGEAEAPRDREELQRILADKELKDALLAGIEAFNRNAVKGLRLLEQSGVVARGDAASAARFLREHATRLDKTQIGELFGHHEEHSVEIMHRYIDGEAYGALTLDEALRRLLSNFRLPGEAQKIDRIMEKFAERYCADNPSAFRTADGAYLLAFAIIMLNTDAHNPMADRRISADDFVSMSQCQAENGDFEQILPTEDLQAIFKRITETEIKVAGEEGEAAAAAAGGKRARGDRKADSSRRAKLAAAVGVTQMVLPFWSGATWDKQHGVDVERRRLLEFTRQMVASGGAVAGNIWHTATHAEHARPMMQVSGDAFLQCLKRALDSAPNMPQALQVLAGYEQAVRLAALLRLEAICEALVAGLAEAAGMGGAALAPHSSSAEAKQVAALSKLVALGSCSEAGMLGSPSWLILLRTLSTLERLQATLLPGTKDGLPPLPEGSAAAMATSLDAAAAAAAAAAAMPVQLAPPPQPSSSFGRLLQRMGFSSGSEPTAGSTASGSSGGGAGGRSGLLAIKDAPGAGHVMWAETAGVAAVERLFSNSVALHGDAVLAFTRALCAVSQEELHPQAPGERPRVVLLQRVVETAYSNMGRIRLVWARLWTLVAQHLVSAACHTDAYVAMYAVDALRQLAAKLLERAELARFTHQGEALRPFAAVLRHSDSPAVRELAVACVAHAVSAHPTGLGSGWRSVLAALALAARDAAPTVVGQALDGLQPAVEALFRRGGHTLLRECVLAVLAGVENPHGFEELSIAALYLFQTLARRLEDAVAAGLAEEAQMALDAGVIGTAAASPGSAEGGQLPAVIAAATAAAQQAQAQQQAQQQQQQQQPGDEGPSHGGSNATDLSLDAWRSDSLQQGAQPPAAAEQQQAADAATAAWQALLVPLAAVARLDVRPRAADAAAAVLLSICHSDWERLSPPQWARLFESVLQPLLALPADVAAEDAALCRLDGAHMLGPSSSPLVAPPGSSASAAFAGTAGSSGSEAPGSRRTTSGGNAVGDHLPTVVPAALSLEGLDRLERHALAHMPELWEIVLGGAGSPEQAERAAAATANGEAGGPPTGSNGVRRSSSVDSVGGPPASRLQALWQPSLVLLQRYVLFPSEAAAVLGVNQLHALLLAAAPRLDASDWQAAVLALQAVCLRDPWEPDAATGGAAAAGGSLLAAAAAAEGIRRRSRLGVLLQRVLDSLLQQRVGAMPGQVQLQLLELLHRTVLAAAEANADRGRRAAADRALAAGAAAATAARLAWRGSKQLPGGEAEAWALTADATSAAGAAAAAAPDALAGAAGGAPPPPPSVDDESGSGAGAASPAWEQLLPALARQEAEGGCLYIAALQRCLAAPASSNGTQGAVAAEAEGRLARFCLWVVARAADRVATPPAGGAPGDDPGTAAVLASAATSVSPRDGGLGSADQAWDEAIRSPLVDAALQAYATLSPAAWARQQGEAFPHLARLVCSPDRHVRRALKALLQRQVPGVLAAGRGGGGA</sequence>
<dbReference type="GO" id="GO:0005085">
    <property type="term" value="F:guanyl-nucleotide exchange factor activity"/>
    <property type="evidence" value="ECO:0007669"/>
    <property type="project" value="InterPro"/>
</dbReference>
<dbReference type="SUPFAM" id="SSF48371">
    <property type="entry name" value="ARM repeat"/>
    <property type="match status" value="1"/>
</dbReference>
<feature type="compositionally biased region" description="Low complexity" evidence="7">
    <location>
        <begin position="1781"/>
        <end position="1797"/>
    </location>
</feature>
<reference evidence="9 10" key="1">
    <citation type="journal article" date="2018" name="Plant J.">
        <title>Genome sequences of Chlorella sorokiniana UTEX 1602 and Micractinium conductrix SAG 241.80: implications to maltose excretion by a green alga.</title>
        <authorList>
            <person name="Arriola M.B."/>
            <person name="Velmurugan N."/>
            <person name="Zhang Y."/>
            <person name="Plunkett M.H."/>
            <person name="Hondzo H."/>
            <person name="Barney B.M."/>
        </authorList>
    </citation>
    <scope>NUCLEOTIDE SEQUENCE [LARGE SCALE GENOMIC DNA]</scope>
    <source>
        <strain evidence="9 10">SAG 241.80</strain>
    </source>
</reference>
<comment type="subcellular location">
    <subcellularLocation>
        <location evidence="2">Cytoplasm</location>
        <location evidence="2">Cytosol</location>
    </subcellularLocation>
    <subcellularLocation>
        <location evidence="1">Membrane</location>
    </subcellularLocation>
</comment>
<feature type="domain" description="SEC7" evidence="8">
    <location>
        <begin position="739"/>
        <end position="932"/>
    </location>
</feature>
<dbReference type="GO" id="GO:0016020">
    <property type="term" value="C:membrane"/>
    <property type="evidence" value="ECO:0007669"/>
    <property type="project" value="UniProtKB-SubCell"/>
</dbReference>
<evidence type="ECO:0000256" key="6">
    <source>
        <dbReference type="ARBA" id="ARBA00023136"/>
    </source>
</evidence>
<feature type="region of interest" description="Disordered" evidence="7">
    <location>
        <begin position="1537"/>
        <end position="1566"/>
    </location>
</feature>
<dbReference type="Pfam" id="PF01369">
    <property type="entry name" value="Sec7"/>
    <property type="match status" value="1"/>
</dbReference>
<evidence type="ECO:0000256" key="7">
    <source>
        <dbReference type="SAM" id="MobiDB-lite"/>
    </source>
</evidence>
<dbReference type="InterPro" id="IPR000904">
    <property type="entry name" value="Sec7_dom"/>
</dbReference>
<feature type="compositionally biased region" description="Basic and acidic residues" evidence="7">
    <location>
        <begin position="459"/>
        <end position="468"/>
    </location>
</feature>
<feature type="compositionally biased region" description="Gly residues" evidence="7">
    <location>
        <begin position="713"/>
        <end position="725"/>
    </location>
</feature>
<dbReference type="Proteomes" id="UP000239649">
    <property type="component" value="Unassembled WGS sequence"/>
</dbReference>
<feature type="compositionally biased region" description="Low complexity" evidence="7">
    <location>
        <begin position="1537"/>
        <end position="1550"/>
    </location>
</feature>
<evidence type="ECO:0000256" key="2">
    <source>
        <dbReference type="ARBA" id="ARBA00004514"/>
    </source>
</evidence>
<organism evidence="9 10">
    <name type="scientific">Micractinium conductrix</name>
    <dbReference type="NCBI Taxonomy" id="554055"/>
    <lineage>
        <taxon>Eukaryota</taxon>
        <taxon>Viridiplantae</taxon>
        <taxon>Chlorophyta</taxon>
        <taxon>core chlorophytes</taxon>
        <taxon>Trebouxiophyceae</taxon>
        <taxon>Chlorellales</taxon>
        <taxon>Chlorellaceae</taxon>
        <taxon>Chlorella clade</taxon>
        <taxon>Micractinium</taxon>
    </lineage>
</organism>
<feature type="region of interest" description="Disordered" evidence="7">
    <location>
        <begin position="1681"/>
        <end position="1721"/>
    </location>
</feature>
<dbReference type="PROSITE" id="PS50190">
    <property type="entry name" value="SEC7"/>
    <property type="match status" value="1"/>
</dbReference>
<dbReference type="Gene3D" id="1.10.220.20">
    <property type="match status" value="1"/>
</dbReference>
<feature type="compositionally biased region" description="Low complexity" evidence="7">
    <location>
        <begin position="1208"/>
        <end position="1221"/>
    </location>
</feature>
<dbReference type="CDD" id="cd00171">
    <property type="entry name" value="Sec7"/>
    <property type="match status" value="1"/>
</dbReference>
<feature type="region of interest" description="Disordered" evidence="7">
    <location>
        <begin position="1762"/>
        <end position="1799"/>
    </location>
</feature>
<keyword evidence="6" id="KW-0472">Membrane</keyword>
<feature type="compositionally biased region" description="Low complexity" evidence="7">
    <location>
        <begin position="1681"/>
        <end position="1709"/>
    </location>
</feature>
<name>A0A2P6VJ47_9CHLO</name>
<keyword evidence="3" id="KW-0813">Transport</keyword>
<evidence type="ECO:0000313" key="9">
    <source>
        <dbReference type="EMBL" id="PSC74098.1"/>
    </source>
</evidence>
<dbReference type="PANTHER" id="PTHR10663:SF375">
    <property type="entry name" value="LD29171P"/>
    <property type="match status" value="1"/>
</dbReference>
<feature type="region of interest" description="Disordered" evidence="7">
    <location>
        <begin position="941"/>
        <end position="960"/>
    </location>
</feature>
<dbReference type="InterPro" id="IPR015403">
    <property type="entry name" value="Mon2/Sec7/BIG1-like_HDS"/>
</dbReference>
<dbReference type="Pfam" id="PF12783">
    <property type="entry name" value="Sec7-like_HUS"/>
    <property type="match status" value="1"/>
</dbReference>
<dbReference type="Pfam" id="PF09324">
    <property type="entry name" value="Sec7-like_HDS"/>
    <property type="match status" value="1"/>
</dbReference>
<dbReference type="GO" id="GO:0005802">
    <property type="term" value="C:trans-Golgi network"/>
    <property type="evidence" value="ECO:0007669"/>
    <property type="project" value="TreeGrafter"/>
</dbReference>
<evidence type="ECO:0000259" key="8">
    <source>
        <dbReference type="PROSITE" id="PS50190"/>
    </source>
</evidence>
<dbReference type="EMBL" id="LHPF02000005">
    <property type="protein sequence ID" value="PSC74098.1"/>
    <property type="molecule type" value="Genomic_DNA"/>
</dbReference>
<dbReference type="InterPro" id="IPR023394">
    <property type="entry name" value="Sec7_C_sf"/>
</dbReference>
<feature type="region of interest" description="Disordered" evidence="7">
    <location>
        <begin position="443"/>
        <end position="468"/>
    </location>
</feature>
<accession>A0A2P6VJ47</accession>
<dbReference type="InterPro" id="IPR032629">
    <property type="entry name" value="DCB_dom"/>
</dbReference>
<comment type="caution">
    <text evidence="9">The sequence shown here is derived from an EMBL/GenBank/DDBJ whole genome shotgun (WGS) entry which is preliminary data.</text>
</comment>
<evidence type="ECO:0000256" key="4">
    <source>
        <dbReference type="ARBA" id="ARBA00022490"/>
    </source>
</evidence>
<evidence type="ECO:0000256" key="3">
    <source>
        <dbReference type="ARBA" id="ARBA00022448"/>
    </source>
</evidence>
<feature type="region of interest" description="Disordered" evidence="7">
    <location>
        <begin position="1207"/>
        <end position="1226"/>
    </location>
</feature>
<evidence type="ECO:0000256" key="1">
    <source>
        <dbReference type="ARBA" id="ARBA00004370"/>
    </source>
</evidence>
<dbReference type="GO" id="GO:0015031">
    <property type="term" value="P:protein transport"/>
    <property type="evidence" value="ECO:0007669"/>
    <property type="project" value="UniProtKB-KW"/>
</dbReference>
<evidence type="ECO:0000256" key="5">
    <source>
        <dbReference type="ARBA" id="ARBA00022927"/>
    </source>
</evidence>
<dbReference type="PANTHER" id="PTHR10663">
    <property type="entry name" value="GUANYL-NUCLEOTIDE EXCHANGE FACTOR"/>
    <property type="match status" value="1"/>
</dbReference>
<dbReference type="InterPro" id="IPR016024">
    <property type="entry name" value="ARM-type_fold"/>
</dbReference>
<feature type="compositionally biased region" description="Low complexity" evidence="7">
    <location>
        <begin position="1762"/>
        <end position="1774"/>
    </location>
</feature>
<dbReference type="InterPro" id="IPR032691">
    <property type="entry name" value="Mon2/Sec7/BIG1-like_HUS"/>
</dbReference>
<dbReference type="STRING" id="554055.A0A2P6VJ47"/>
<gene>
    <name evidence="9" type="ORF">C2E20_2648</name>
</gene>
<dbReference type="Pfam" id="PF16213">
    <property type="entry name" value="DCB"/>
    <property type="match status" value="1"/>
</dbReference>
<dbReference type="Pfam" id="PF20252">
    <property type="entry name" value="BIG2_C"/>
    <property type="match status" value="1"/>
</dbReference>
<evidence type="ECO:0000313" key="10">
    <source>
        <dbReference type="Proteomes" id="UP000239649"/>
    </source>
</evidence>
<keyword evidence="10" id="KW-1185">Reference proteome</keyword>
<dbReference type="OrthoDB" id="430364at2759"/>
<dbReference type="Gene3D" id="1.10.1000.11">
    <property type="entry name" value="Arf Nucleotide-binding Site Opener,domain 2"/>
    <property type="match status" value="1"/>
</dbReference>
<proteinExistence type="predicted"/>
<keyword evidence="4" id="KW-0963">Cytoplasm</keyword>
<dbReference type="FunFam" id="1.10.1000.11:FF:000002">
    <property type="entry name" value="Cytohesin 1"/>
    <property type="match status" value="1"/>
</dbReference>
<dbReference type="SUPFAM" id="SSF48425">
    <property type="entry name" value="Sec7 domain"/>
    <property type="match status" value="1"/>
</dbReference>
<dbReference type="InterPro" id="IPR035999">
    <property type="entry name" value="Sec7_dom_sf"/>
</dbReference>